<dbReference type="FunFam" id="2.40.10.10:FF:000054">
    <property type="entry name" value="Complement C1r subcomponent"/>
    <property type="match status" value="1"/>
</dbReference>
<dbReference type="PROSITE" id="PS00134">
    <property type="entry name" value="TRYPSIN_HIS"/>
    <property type="match status" value="1"/>
</dbReference>
<dbReference type="PANTHER" id="PTHR24276:SF98">
    <property type="entry name" value="FI18310P1-RELATED"/>
    <property type="match status" value="1"/>
</dbReference>
<dbReference type="SMART" id="SM00020">
    <property type="entry name" value="Tryp_SPc"/>
    <property type="match status" value="1"/>
</dbReference>
<reference evidence="12" key="1">
    <citation type="submission" date="2021-01" db="EMBL/GenBank/DDBJ databases">
        <authorList>
            <person name="Corre E."/>
            <person name="Pelletier E."/>
            <person name="Niang G."/>
            <person name="Scheremetjew M."/>
            <person name="Finn R."/>
            <person name="Kale V."/>
            <person name="Holt S."/>
            <person name="Cochrane G."/>
            <person name="Meng A."/>
            <person name="Brown T."/>
            <person name="Cohen L."/>
        </authorList>
    </citation>
    <scope>NUCLEOTIDE SEQUENCE</scope>
    <source>
        <strain evidence="12">GSO104</strain>
    </source>
</reference>
<dbReference type="InterPro" id="IPR043504">
    <property type="entry name" value="Peptidase_S1_PA_chymotrypsin"/>
</dbReference>
<feature type="region of interest" description="Disordered" evidence="9">
    <location>
        <begin position="60"/>
        <end position="81"/>
    </location>
</feature>
<comment type="subcellular location">
    <subcellularLocation>
        <location evidence="1">Secreted</location>
    </subcellularLocation>
</comment>
<dbReference type="GO" id="GO:0006508">
    <property type="term" value="P:proteolysis"/>
    <property type="evidence" value="ECO:0007669"/>
    <property type="project" value="UniProtKB-KW"/>
</dbReference>
<feature type="signal peptide" evidence="10">
    <location>
        <begin position="1"/>
        <end position="26"/>
    </location>
</feature>
<keyword evidence="7" id="KW-0325">Glycoprotein</keyword>
<dbReference type="InterPro" id="IPR001314">
    <property type="entry name" value="Peptidase_S1A"/>
</dbReference>
<gene>
    <name evidence="12" type="ORF">DBRI00130_LOCUS28341</name>
</gene>
<keyword evidence="8" id="KW-0645">Protease</keyword>
<sequence>MTIFVSNQTLLKKLFLAVIILNRATSEKNPGLRRDTIAQTQAEGGDSRSLVPLPLYPSLPEGPEEISGSREEVEDNVQKKRRRLDDEVMPRIINGYKAMHDSFPYYTLMLQKTSSGRLRRKGCGATLIEDEWILTAAHCYNQAGDIAWIGAYNAGIKEKKVKVVECFEHPNYNWPEYDYALCRLAKTSSLPKARISEAGFELTHGERLTVIGTGAVFEGGGAVPVLNENKVKYRVKHICENIYGFFQKDSMLCAGGGGHDACQGDSGSPLFYEDNRGYVQVGIVSWGAGCGKQGYPGVYADIAMERDWIDQVICNNSVNSIGSMCRPQSTSRTKTLHFAAPSEQSSTCVDKPGAHWYAGRSWECKKLRPHFCSIDFWRYTCRNTCNNCPKM</sequence>
<evidence type="ECO:0000256" key="1">
    <source>
        <dbReference type="ARBA" id="ARBA00004613"/>
    </source>
</evidence>
<evidence type="ECO:0000256" key="5">
    <source>
        <dbReference type="ARBA" id="ARBA00023026"/>
    </source>
</evidence>
<evidence type="ECO:0000256" key="3">
    <source>
        <dbReference type="ARBA" id="ARBA00022525"/>
    </source>
</evidence>
<dbReference type="AlphaFoldDB" id="A0A7S4VUW1"/>
<dbReference type="PRINTS" id="PR00722">
    <property type="entry name" value="CHYMOTRYPSIN"/>
</dbReference>
<dbReference type="Pfam" id="PF00089">
    <property type="entry name" value="Trypsin"/>
    <property type="match status" value="1"/>
</dbReference>
<evidence type="ECO:0000256" key="6">
    <source>
        <dbReference type="ARBA" id="ARBA00023157"/>
    </source>
</evidence>
<evidence type="ECO:0000256" key="7">
    <source>
        <dbReference type="ARBA" id="ARBA00023180"/>
    </source>
</evidence>
<evidence type="ECO:0000259" key="11">
    <source>
        <dbReference type="PROSITE" id="PS50240"/>
    </source>
</evidence>
<keyword evidence="6" id="KW-1015">Disulfide bond</keyword>
<feature type="chain" id="PRO_5031476455" description="Peptidase S1 domain-containing protein" evidence="10">
    <location>
        <begin position="27"/>
        <end position="391"/>
    </location>
</feature>
<evidence type="ECO:0000256" key="10">
    <source>
        <dbReference type="SAM" id="SignalP"/>
    </source>
</evidence>
<keyword evidence="4 10" id="KW-0732">Signal</keyword>
<keyword evidence="8" id="KW-0720">Serine protease</keyword>
<accession>A0A7S4VUW1</accession>
<evidence type="ECO:0000256" key="2">
    <source>
        <dbReference type="ARBA" id="ARBA00007664"/>
    </source>
</evidence>
<feature type="domain" description="Peptidase S1" evidence="11">
    <location>
        <begin position="92"/>
        <end position="314"/>
    </location>
</feature>
<dbReference type="PROSITE" id="PS50240">
    <property type="entry name" value="TRYPSIN_DOM"/>
    <property type="match status" value="1"/>
</dbReference>
<name>A0A7S4VUW1_9STRA</name>
<dbReference type="EMBL" id="HBNS01036268">
    <property type="protein sequence ID" value="CAE4632780.1"/>
    <property type="molecule type" value="Transcribed_RNA"/>
</dbReference>
<evidence type="ECO:0000256" key="4">
    <source>
        <dbReference type="ARBA" id="ARBA00022729"/>
    </source>
</evidence>
<dbReference type="SUPFAM" id="SSF50494">
    <property type="entry name" value="Trypsin-like serine proteases"/>
    <property type="match status" value="1"/>
</dbReference>
<evidence type="ECO:0000256" key="8">
    <source>
        <dbReference type="RuleBase" id="RU363034"/>
    </source>
</evidence>
<evidence type="ECO:0000256" key="9">
    <source>
        <dbReference type="SAM" id="MobiDB-lite"/>
    </source>
</evidence>
<dbReference type="InterPro" id="IPR050430">
    <property type="entry name" value="Peptidase_S1"/>
</dbReference>
<dbReference type="PANTHER" id="PTHR24276">
    <property type="entry name" value="POLYSERASE-RELATED"/>
    <property type="match status" value="1"/>
</dbReference>
<dbReference type="InterPro" id="IPR001254">
    <property type="entry name" value="Trypsin_dom"/>
</dbReference>
<comment type="similarity">
    <text evidence="2">Belongs to the peptidase S1 family.</text>
</comment>
<keyword evidence="3" id="KW-0964">Secreted</keyword>
<dbReference type="CDD" id="cd00190">
    <property type="entry name" value="Tryp_SPc"/>
    <property type="match status" value="1"/>
</dbReference>
<dbReference type="GO" id="GO:0004252">
    <property type="term" value="F:serine-type endopeptidase activity"/>
    <property type="evidence" value="ECO:0007669"/>
    <property type="project" value="InterPro"/>
</dbReference>
<dbReference type="InterPro" id="IPR033116">
    <property type="entry name" value="TRYPSIN_SER"/>
</dbReference>
<evidence type="ECO:0000313" key="12">
    <source>
        <dbReference type="EMBL" id="CAE4632780.1"/>
    </source>
</evidence>
<dbReference type="GO" id="GO:0005576">
    <property type="term" value="C:extracellular region"/>
    <property type="evidence" value="ECO:0007669"/>
    <property type="project" value="UniProtKB-SubCell"/>
</dbReference>
<organism evidence="12">
    <name type="scientific">Ditylum brightwellii</name>
    <dbReference type="NCBI Taxonomy" id="49249"/>
    <lineage>
        <taxon>Eukaryota</taxon>
        <taxon>Sar</taxon>
        <taxon>Stramenopiles</taxon>
        <taxon>Ochrophyta</taxon>
        <taxon>Bacillariophyta</taxon>
        <taxon>Mediophyceae</taxon>
        <taxon>Lithodesmiophycidae</taxon>
        <taxon>Lithodesmiales</taxon>
        <taxon>Lithodesmiaceae</taxon>
        <taxon>Ditylum</taxon>
    </lineage>
</organism>
<dbReference type="InterPro" id="IPR018114">
    <property type="entry name" value="TRYPSIN_HIS"/>
</dbReference>
<dbReference type="InterPro" id="IPR009003">
    <property type="entry name" value="Peptidase_S1_PA"/>
</dbReference>
<keyword evidence="8" id="KW-0378">Hydrolase</keyword>
<dbReference type="Gene3D" id="2.40.10.10">
    <property type="entry name" value="Trypsin-like serine proteases"/>
    <property type="match status" value="1"/>
</dbReference>
<dbReference type="PROSITE" id="PS00135">
    <property type="entry name" value="TRYPSIN_SER"/>
    <property type="match status" value="1"/>
</dbReference>
<keyword evidence="5" id="KW-0843">Virulence</keyword>
<proteinExistence type="inferred from homology"/>
<protein>
    <recommendedName>
        <fullName evidence="11">Peptidase S1 domain-containing protein</fullName>
    </recommendedName>
</protein>